<name>A0AB39NZS2_9ACTN</name>
<dbReference type="InterPro" id="IPR000073">
    <property type="entry name" value="AB_hydrolase_1"/>
</dbReference>
<dbReference type="SUPFAM" id="SSF53474">
    <property type="entry name" value="alpha/beta-Hydrolases"/>
    <property type="match status" value="1"/>
</dbReference>
<reference evidence="4" key="1">
    <citation type="submission" date="2024-07" db="EMBL/GenBank/DDBJ databases">
        <authorList>
            <person name="Yu S.T."/>
        </authorList>
    </citation>
    <scope>NUCLEOTIDE SEQUENCE</scope>
    <source>
        <strain evidence="4">R21</strain>
    </source>
</reference>
<feature type="domain" description="AB hydrolase-1" evidence="3">
    <location>
        <begin position="73"/>
        <end position="176"/>
    </location>
</feature>
<evidence type="ECO:0000259" key="3">
    <source>
        <dbReference type="Pfam" id="PF00561"/>
    </source>
</evidence>
<dbReference type="AlphaFoldDB" id="A0AB39NZS2"/>
<dbReference type="PRINTS" id="PR00111">
    <property type="entry name" value="ABHYDROLASE"/>
</dbReference>
<evidence type="ECO:0000256" key="2">
    <source>
        <dbReference type="SAM" id="SignalP"/>
    </source>
</evidence>
<protein>
    <submittedName>
        <fullName evidence="4">Alpha/beta fold hydrolase</fullName>
    </submittedName>
</protein>
<feature type="chain" id="PRO_5044319992" evidence="2">
    <location>
        <begin position="20"/>
        <end position="328"/>
    </location>
</feature>
<evidence type="ECO:0000256" key="1">
    <source>
        <dbReference type="ARBA" id="ARBA00022801"/>
    </source>
</evidence>
<keyword evidence="1 4" id="KW-0378">Hydrolase</keyword>
<dbReference type="Gene3D" id="3.40.50.1820">
    <property type="entry name" value="alpha/beta hydrolase"/>
    <property type="match status" value="1"/>
</dbReference>
<dbReference type="PRINTS" id="PR00412">
    <property type="entry name" value="EPOXHYDRLASE"/>
</dbReference>
<dbReference type="InterPro" id="IPR029058">
    <property type="entry name" value="AB_hydrolase_fold"/>
</dbReference>
<keyword evidence="2" id="KW-0732">Signal</keyword>
<dbReference type="InterPro" id="IPR000639">
    <property type="entry name" value="Epox_hydrolase-like"/>
</dbReference>
<dbReference type="PANTHER" id="PTHR43329">
    <property type="entry name" value="EPOXIDE HYDROLASE"/>
    <property type="match status" value="1"/>
</dbReference>
<dbReference type="Pfam" id="PF00561">
    <property type="entry name" value="Abhydrolase_1"/>
    <property type="match status" value="1"/>
</dbReference>
<organism evidence="4">
    <name type="scientific">Streptomyces sp. R21</name>
    <dbReference type="NCBI Taxonomy" id="3238627"/>
    <lineage>
        <taxon>Bacteria</taxon>
        <taxon>Bacillati</taxon>
        <taxon>Actinomycetota</taxon>
        <taxon>Actinomycetes</taxon>
        <taxon>Kitasatosporales</taxon>
        <taxon>Streptomycetaceae</taxon>
        <taxon>Streptomyces</taxon>
    </lineage>
</organism>
<dbReference type="RefSeq" id="WP_369229081.1">
    <property type="nucleotide sequence ID" value="NZ_CP163435.1"/>
</dbReference>
<feature type="signal peptide" evidence="2">
    <location>
        <begin position="1"/>
        <end position="19"/>
    </location>
</feature>
<dbReference type="GO" id="GO:0016787">
    <property type="term" value="F:hydrolase activity"/>
    <property type="evidence" value="ECO:0007669"/>
    <property type="project" value="UniProtKB-KW"/>
</dbReference>
<sequence length="328" mass="35979">MIALGAGAAAFAAMDGVAAAGEAAASPAAGGLPTKNLPSDAELARSLPGNFRSHHADVNGTRLHYVAGGQGDPLVLLPGWPETWWADRKIMPALAQHYRVIAVDARGQGASARPQDGYDKKTMARDVYELVRQLGYRSVNIAGHDIGAMVAYSFAANHPDATRRLALLDVTHPDQSLYELRMLLPPNTGFNMWWFAFNQVQGLPQDLLTGRFWRVIDWLFDNSLYDQSNVSAFDRAVYARAYDNHDGIRASCAWYQALNQDIADMKTYGKVTVPVLGMACPSEFEHVRTTLANVASDVRGMVPVPKSMHWLTEDDPELVSRTLTDFFG</sequence>
<gene>
    <name evidence="4" type="ORF">AB5J56_01100</name>
</gene>
<dbReference type="EMBL" id="CP163435">
    <property type="protein sequence ID" value="XDQ23396.1"/>
    <property type="molecule type" value="Genomic_DNA"/>
</dbReference>
<accession>A0AB39NZS2</accession>
<proteinExistence type="predicted"/>
<evidence type="ECO:0000313" key="4">
    <source>
        <dbReference type="EMBL" id="XDQ23396.1"/>
    </source>
</evidence>